<dbReference type="Proteomes" id="UP000622653">
    <property type="component" value="Unassembled WGS sequence"/>
</dbReference>
<sequence length="429" mass="48900">MNETMHAKLREVDFIQLQFADLFGRPKHIEVPSSEYEKVLDNEMMFDGSSIEGFASIEASDMYLKPDLSTWTIIESEPYRVGQFICDIALPNGEPFIGDPRSNLKRMLRKMESLGFDTFNFGAEPEFFLLEKDGSRHDDADYFDLAPFDKGEICRREITLSLQKLGFRIEASHHEVAPGQHEVDFQYSDALTTCDRLQLFKTVVKRVAAKYDLEATFMAKPFYGMNGSGMHANVSLFKEGDNMFYDEKSKEGLSDIAYQFIGGVLEHVYDFSAITNPTVNSYKRLVPGFEAPSYIAWSTSNRTALIRIPASRGLGTRIEVRSVDPMANPYLAMTVILAAGLAGIEKKALATHRVDANIFHMTPEEREASDIHTLPSDLDHALIALEKSELMKEALGESIHTAYLRLKRQEWDEYRTMVHDWERAMYRNY</sequence>
<dbReference type="PROSITE" id="PS51986">
    <property type="entry name" value="GS_BETA_GRASP"/>
    <property type="match status" value="1"/>
</dbReference>
<organism evidence="15 16">
    <name type="scientific">Savagea serpentis</name>
    <dbReference type="NCBI Taxonomy" id="2785297"/>
    <lineage>
        <taxon>Bacteria</taxon>
        <taxon>Bacillati</taxon>
        <taxon>Bacillota</taxon>
        <taxon>Bacilli</taxon>
        <taxon>Bacillales</taxon>
        <taxon>Caryophanaceae</taxon>
        <taxon>Savagea</taxon>
    </lineage>
</organism>
<keyword evidence="5" id="KW-0479">Metal-binding</keyword>
<proteinExistence type="inferred from homology"/>
<reference evidence="15" key="1">
    <citation type="submission" date="2020-11" db="EMBL/GenBank/DDBJ databases">
        <title>Multidrug resistant novel bacterium Savagea serpentis sp. nov., isolated from the scats of a vine snake (Ahaetulla nasuta).</title>
        <authorList>
            <person name="Venkata Ramana V."/>
            <person name="Vikas Patil S."/>
            <person name="Yogita Lugani V."/>
        </authorList>
    </citation>
    <scope>NUCLEOTIDE SEQUENCE</scope>
    <source>
        <strain evidence="15">SN6</strain>
    </source>
</reference>
<dbReference type="InterPro" id="IPR036651">
    <property type="entry name" value="Gln_synt_N_sf"/>
</dbReference>
<dbReference type="PANTHER" id="PTHR43785">
    <property type="entry name" value="GAMMA-GLUTAMYLPUTRESCINE SYNTHETASE"/>
    <property type="match status" value="1"/>
</dbReference>
<dbReference type="PROSITE" id="PS00180">
    <property type="entry name" value="GLNA_1"/>
    <property type="match status" value="1"/>
</dbReference>
<dbReference type="Gene3D" id="3.10.20.70">
    <property type="entry name" value="Glutamine synthetase, N-terminal domain"/>
    <property type="match status" value="1"/>
</dbReference>
<dbReference type="PROSITE" id="PS00181">
    <property type="entry name" value="GLNA_ATP"/>
    <property type="match status" value="1"/>
</dbReference>
<dbReference type="Gene3D" id="3.30.590.10">
    <property type="entry name" value="Glutamine synthetase/guanido kinase, catalytic domain"/>
    <property type="match status" value="1"/>
</dbReference>
<evidence type="ECO:0000256" key="12">
    <source>
        <dbReference type="RuleBase" id="RU004356"/>
    </source>
</evidence>
<dbReference type="FunFam" id="3.30.590.10:FF:000003">
    <property type="entry name" value="Glutamine synthetase 2"/>
    <property type="match status" value="1"/>
</dbReference>
<comment type="caution">
    <text evidence="15">The sequence shown here is derived from an EMBL/GenBank/DDBJ whole genome shotgun (WGS) entry which is preliminary data.</text>
</comment>
<dbReference type="PANTHER" id="PTHR43785:SF12">
    <property type="entry name" value="TYPE-1 GLUTAMINE SYNTHETASE 2"/>
    <property type="match status" value="1"/>
</dbReference>
<feature type="domain" description="GS beta-grasp" evidence="13">
    <location>
        <begin position="10"/>
        <end position="93"/>
    </location>
</feature>
<dbReference type="SUPFAM" id="SSF55931">
    <property type="entry name" value="Glutamine synthetase/guanido kinase"/>
    <property type="match status" value="1"/>
</dbReference>
<dbReference type="InterPro" id="IPR027302">
    <property type="entry name" value="Gln_synth_N_conserv_site"/>
</dbReference>
<keyword evidence="4 12" id="KW-0436">Ligase</keyword>
<dbReference type="AlphaFoldDB" id="A0A8J7KE05"/>
<evidence type="ECO:0000256" key="5">
    <source>
        <dbReference type="ARBA" id="ARBA00022723"/>
    </source>
</evidence>
<evidence type="ECO:0000256" key="2">
    <source>
        <dbReference type="ARBA" id="ARBA00009897"/>
    </source>
</evidence>
<dbReference type="RefSeq" id="WP_194562109.1">
    <property type="nucleotide sequence ID" value="NZ_JADKPV010000001.1"/>
</dbReference>
<protein>
    <recommendedName>
        <fullName evidence="3 12">Glutamine synthetase</fullName>
        <ecNumber evidence="12">6.3.1.2</ecNumber>
    </recommendedName>
</protein>
<dbReference type="GO" id="GO:0005524">
    <property type="term" value="F:ATP binding"/>
    <property type="evidence" value="ECO:0007669"/>
    <property type="project" value="UniProtKB-KW"/>
</dbReference>
<keyword evidence="6 12" id="KW-0547">Nucleotide-binding</keyword>
<dbReference type="EMBL" id="JADKPV010000001">
    <property type="protein sequence ID" value="MBF4500681.1"/>
    <property type="molecule type" value="Genomic_DNA"/>
</dbReference>
<dbReference type="GO" id="GO:0046872">
    <property type="term" value="F:metal ion binding"/>
    <property type="evidence" value="ECO:0007669"/>
    <property type="project" value="UniProtKB-KW"/>
</dbReference>
<dbReference type="Pfam" id="PF03951">
    <property type="entry name" value="Gln-synt_N"/>
    <property type="match status" value="1"/>
</dbReference>
<evidence type="ECO:0000313" key="16">
    <source>
        <dbReference type="Proteomes" id="UP000622653"/>
    </source>
</evidence>
<keyword evidence="8" id="KW-0460">Magnesium</keyword>
<dbReference type="SUPFAM" id="SSF54368">
    <property type="entry name" value="Glutamine synthetase, N-terminal domain"/>
    <property type="match status" value="1"/>
</dbReference>
<accession>A0A8J7KE05</accession>
<dbReference type="InterPro" id="IPR014746">
    <property type="entry name" value="Gln_synth/guanido_kin_cat_dom"/>
</dbReference>
<dbReference type="GO" id="GO:0004356">
    <property type="term" value="F:glutamine synthetase activity"/>
    <property type="evidence" value="ECO:0007669"/>
    <property type="project" value="UniProtKB-EC"/>
</dbReference>
<evidence type="ECO:0000256" key="10">
    <source>
        <dbReference type="PROSITE-ProRule" id="PRU01330"/>
    </source>
</evidence>
<evidence type="ECO:0000256" key="7">
    <source>
        <dbReference type="ARBA" id="ARBA00022840"/>
    </source>
</evidence>
<dbReference type="SMART" id="SM01230">
    <property type="entry name" value="Gln-synt_C"/>
    <property type="match status" value="1"/>
</dbReference>
<dbReference type="EC" id="6.3.1.2" evidence="12"/>
<evidence type="ECO:0000256" key="1">
    <source>
        <dbReference type="ARBA" id="ARBA00001946"/>
    </source>
</evidence>
<dbReference type="GO" id="GO:0006542">
    <property type="term" value="P:glutamine biosynthetic process"/>
    <property type="evidence" value="ECO:0007669"/>
    <property type="project" value="InterPro"/>
</dbReference>
<feature type="domain" description="GS catalytic" evidence="14">
    <location>
        <begin position="100"/>
        <end position="429"/>
    </location>
</feature>
<comment type="catalytic activity">
    <reaction evidence="9 12">
        <text>L-glutamate + NH4(+) + ATP = L-glutamine + ADP + phosphate + H(+)</text>
        <dbReference type="Rhea" id="RHEA:16169"/>
        <dbReference type="ChEBI" id="CHEBI:15378"/>
        <dbReference type="ChEBI" id="CHEBI:28938"/>
        <dbReference type="ChEBI" id="CHEBI:29985"/>
        <dbReference type="ChEBI" id="CHEBI:30616"/>
        <dbReference type="ChEBI" id="CHEBI:43474"/>
        <dbReference type="ChEBI" id="CHEBI:58359"/>
        <dbReference type="ChEBI" id="CHEBI:456216"/>
        <dbReference type="EC" id="6.3.1.2"/>
    </reaction>
</comment>
<keyword evidence="7 12" id="KW-0067">ATP-binding</keyword>
<dbReference type="InterPro" id="IPR027303">
    <property type="entry name" value="Gln_synth_gly_rich_site"/>
</dbReference>
<comment type="cofactor">
    <cofactor evidence="1">
        <name>Mg(2+)</name>
        <dbReference type="ChEBI" id="CHEBI:18420"/>
    </cofactor>
</comment>
<evidence type="ECO:0000256" key="8">
    <source>
        <dbReference type="ARBA" id="ARBA00022842"/>
    </source>
</evidence>
<evidence type="ECO:0000256" key="11">
    <source>
        <dbReference type="RuleBase" id="RU000384"/>
    </source>
</evidence>
<evidence type="ECO:0000256" key="9">
    <source>
        <dbReference type="ARBA" id="ARBA00049436"/>
    </source>
</evidence>
<dbReference type="Pfam" id="PF00120">
    <property type="entry name" value="Gln-synt_C"/>
    <property type="match status" value="1"/>
</dbReference>
<evidence type="ECO:0000256" key="6">
    <source>
        <dbReference type="ARBA" id="ARBA00022741"/>
    </source>
</evidence>
<keyword evidence="16" id="KW-1185">Reference proteome</keyword>
<name>A0A8J7KE05_9BACL</name>
<dbReference type="InterPro" id="IPR008146">
    <property type="entry name" value="Gln_synth_cat_dom"/>
</dbReference>
<evidence type="ECO:0000256" key="3">
    <source>
        <dbReference type="ARBA" id="ARBA00021364"/>
    </source>
</evidence>
<evidence type="ECO:0000313" key="15">
    <source>
        <dbReference type="EMBL" id="MBF4500681.1"/>
    </source>
</evidence>
<dbReference type="InterPro" id="IPR008147">
    <property type="entry name" value="Gln_synt_N"/>
</dbReference>
<evidence type="ECO:0000256" key="4">
    <source>
        <dbReference type="ARBA" id="ARBA00022598"/>
    </source>
</evidence>
<dbReference type="PROSITE" id="PS51987">
    <property type="entry name" value="GS_CATALYTIC"/>
    <property type="match status" value="1"/>
</dbReference>
<evidence type="ECO:0000259" key="14">
    <source>
        <dbReference type="PROSITE" id="PS51987"/>
    </source>
</evidence>
<evidence type="ECO:0000259" key="13">
    <source>
        <dbReference type="PROSITE" id="PS51986"/>
    </source>
</evidence>
<gene>
    <name evidence="15" type="ORF">IRY55_04820</name>
</gene>
<comment type="similarity">
    <text evidence="2 10 11">Belongs to the glutamine synthetase family.</text>
</comment>